<name>A0A941W3R5_9BACT</name>
<protein>
    <submittedName>
        <fullName evidence="5">ATP-dependent zinc metalloprotease FtsH</fullName>
    </submittedName>
</protein>
<sequence>MTNGEIEILSFFYLLSTSDFFKDFLDSNKHINFERFSIFKCLGHIILGHERNSFLHIFSKTRLFKMYIMEKVYRGEIELRSWCINFLSGYGAKELSHEFFTRENEESLQISDFSVSENEKIVLKTLIKSKKRQNILFYGVPGTGKSSLARCLARTCKKDLYTVKLPEDDEHDLRLRNIYATISIAEKKKAIVLVDEADEVLNSSNSLFYKSKTNKSFINNLLESHQKKLIWITNRSNGIDSSTMRRFTFSVEFKKFNTKDRLRVLKNELKKQRLDGYFDEEELHDLCQTYSVNAGGIVDAINAIKIERKTKKETTLKNVRTLLGNHEKVTIGKKNSNIKSGKLNNYSLKGLNTSQNLENVISALMRYTEYQNDNAENPHSIKMLLYGIPGTGKSEFVYYLGNLLSREILLKRSSEIQSMWVGETEKNIAEAFREGQENNSILFFDEADSLLYPRKASNHSWEKSITNEILTQMDSYAGIVVFATNDVDGLDHAAFRRFQFKIEYLPLTPEGNVQFYNSILSPLISNDNVLSDKDVNRIQKIRNLTPGDFAIVKEQCTFINQSKVTHQQLIESLMNETRHKESEKKITGFAAMDR</sequence>
<keyword evidence="2" id="KW-0547">Nucleotide-binding</keyword>
<dbReference type="InterPro" id="IPR027417">
    <property type="entry name" value="P-loop_NTPase"/>
</dbReference>
<dbReference type="SMART" id="SM00382">
    <property type="entry name" value="AAA"/>
    <property type="match status" value="2"/>
</dbReference>
<comment type="caution">
    <text evidence="5">The sequence shown here is derived from an EMBL/GenBank/DDBJ whole genome shotgun (WGS) entry which is preliminary data.</text>
</comment>
<dbReference type="SUPFAM" id="SSF52540">
    <property type="entry name" value="P-loop containing nucleoside triphosphate hydrolases"/>
    <property type="match status" value="2"/>
</dbReference>
<gene>
    <name evidence="5" type="ORF">MAG551_01666</name>
</gene>
<dbReference type="Gene3D" id="3.40.50.300">
    <property type="entry name" value="P-loop containing nucleotide triphosphate hydrolases"/>
    <property type="match status" value="2"/>
</dbReference>
<dbReference type="InterPro" id="IPR003959">
    <property type="entry name" value="ATPase_AAA_core"/>
</dbReference>
<dbReference type="Pfam" id="PF00004">
    <property type="entry name" value="AAA"/>
    <property type="match status" value="2"/>
</dbReference>
<dbReference type="InterPro" id="IPR050221">
    <property type="entry name" value="26S_Proteasome_ATPase"/>
</dbReference>
<comment type="similarity">
    <text evidence="1">Belongs to the AAA ATPase family.</text>
</comment>
<evidence type="ECO:0000256" key="2">
    <source>
        <dbReference type="ARBA" id="ARBA00022741"/>
    </source>
</evidence>
<accession>A0A941W3R5</accession>
<dbReference type="GO" id="GO:0005524">
    <property type="term" value="F:ATP binding"/>
    <property type="evidence" value="ECO:0007669"/>
    <property type="project" value="UniProtKB-KW"/>
</dbReference>
<evidence type="ECO:0000256" key="3">
    <source>
        <dbReference type="ARBA" id="ARBA00022840"/>
    </source>
</evidence>
<dbReference type="EMBL" id="JAANXD010000070">
    <property type="protein sequence ID" value="MBS1258607.1"/>
    <property type="molecule type" value="Genomic_DNA"/>
</dbReference>
<keyword evidence="3" id="KW-0067">ATP-binding</keyword>
<organism evidence="5 6">
    <name type="scientific">Candidatus Scalindua arabica</name>
    <dbReference type="NCBI Taxonomy" id="1127984"/>
    <lineage>
        <taxon>Bacteria</taxon>
        <taxon>Pseudomonadati</taxon>
        <taxon>Planctomycetota</taxon>
        <taxon>Candidatus Brocadiia</taxon>
        <taxon>Candidatus Brocadiales</taxon>
        <taxon>Candidatus Scalinduaceae</taxon>
        <taxon>Candidatus Scalindua</taxon>
    </lineage>
</organism>
<dbReference type="Proteomes" id="UP000722750">
    <property type="component" value="Unassembled WGS sequence"/>
</dbReference>
<dbReference type="CDD" id="cd19481">
    <property type="entry name" value="RecA-like_protease"/>
    <property type="match status" value="1"/>
</dbReference>
<keyword evidence="5" id="KW-0378">Hydrolase</keyword>
<dbReference type="GO" id="GO:0016887">
    <property type="term" value="F:ATP hydrolysis activity"/>
    <property type="evidence" value="ECO:0007669"/>
    <property type="project" value="InterPro"/>
</dbReference>
<dbReference type="PANTHER" id="PTHR23073">
    <property type="entry name" value="26S PROTEASOME REGULATORY SUBUNIT"/>
    <property type="match status" value="1"/>
</dbReference>
<evidence type="ECO:0000256" key="1">
    <source>
        <dbReference type="ARBA" id="ARBA00006914"/>
    </source>
</evidence>
<reference evidence="5" key="1">
    <citation type="journal article" date="2021" name="ISME J.">
        <title>Fine-scale metabolic discontinuity in a stratified prokaryote microbiome of a Red Sea deep halocline.</title>
        <authorList>
            <person name="Michoud G."/>
            <person name="Ngugi D.K."/>
            <person name="Barozzi A."/>
            <person name="Merlino G."/>
            <person name="Calleja M.L."/>
            <person name="Delgado-Huertas A."/>
            <person name="Moran X.A.G."/>
            <person name="Daffonchio D."/>
        </authorList>
    </citation>
    <scope>NUCLEOTIDE SEQUENCE</scope>
    <source>
        <strain evidence="5">SuakinDeep_MAG55_1</strain>
    </source>
</reference>
<evidence type="ECO:0000313" key="5">
    <source>
        <dbReference type="EMBL" id="MBS1258607.1"/>
    </source>
</evidence>
<evidence type="ECO:0000313" key="6">
    <source>
        <dbReference type="Proteomes" id="UP000722750"/>
    </source>
</evidence>
<feature type="domain" description="AAA+ ATPase" evidence="4">
    <location>
        <begin position="379"/>
        <end position="508"/>
    </location>
</feature>
<dbReference type="InterPro" id="IPR003593">
    <property type="entry name" value="AAA+_ATPase"/>
</dbReference>
<proteinExistence type="inferred from homology"/>
<evidence type="ECO:0000259" key="4">
    <source>
        <dbReference type="SMART" id="SM00382"/>
    </source>
</evidence>
<keyword evidence="5" id="KW-0482">Metalloprotease</keyword>
<feature type="domain" description="AAA+ ATPase" evidence="4">
    <location>
        <begin position="131"/>
        <end position="257"/>
    </location>
</feature>
<dbReference type="AlphaFoldDB" id="A0A941W3R5"/>
<dbReference type="GO" id="GO:0008237">
    <property type="term" value="F:metallopeptidase activity"/>
    <property type="evidence" value="ECO:0007669"/>
    <property type="project" value="UniProtKB-KW"/>
</dbReference>
<keyword evidence="5" id="KW-0645">Protease</keyword>